<keyword evidence="1" id="KW-0812">Transmembrane</keyword>
<feature type="transmembrane region" description="Helical" evidence="1">
    <location>
        <begin position="18"/>
        <end position="35"/>
    </location>
</feature>
<proteinExistence type="predicted"/>
<evidence type="ECO:0000313" key="3">
    <source>
        <dbReference type="EMBL" id="OYQ38183.1"/>
    </source>
</evidence>
<evidence type="ECO:0000313" key="4">
    <source>
        <dbReference type="Proteomes" id="UP000216605"/>
    </source>
</evidence>
<gene>
    <name evidence="3" type="ORF">CHU92_06330</name>
</gene>
<feature type="transmembrane region" description="Helical" evidence="1">
    <location>
        <begin position="80"/>
        <end position="97"/>
    </location>
</feature>
<dbReference type="AlphaFoldDB" id="A0A255Z9E6"/>
<name>A0A255Z9E6_9FLAO</name>
<dbReference type="InterPro" id="IPR006976">
    <property type="entry name" value="VanZ-like"/>
</dbReference>
<sequence length="100" mass="11715">MDALSNVDPFNFRYKDKAVHFCFYFLFTVFWYLFFQRLKNRAKSRVRLTVFILATIYGACIELCQWLFTTGRTADMVDIAANMGGSTLAIICLWLFSKIK</sequence>
<keyword evidence="1" id="KW-0472">Membrane</keyword>
<dbReference type="PANTHER" id="PTHR28008:SF1">
    <property type="entry name" value="DOMAIN PROTEIN, PUTATIVE (AFU_ORTHOLOGUE AFUA_3G10980)-RELATED"/>
    <property type="match status" value="1"/>
</dbReference>
<feature type="domain" description="VanZ-like" evidence="2">
    <location>
        <begin position="17"/>
        <end position="96"/>
    </location>
</feature>
<dbReference type="Proteomes" id="UP000216605">
    <property type="component" value="Unassembled WGS sequence"/>
</dbReference>
<feature type="transmembrane region" description="Helical" evidence="1">
    <location>
        <begin position="47"/>
        <end position="68"/>
    </location>
</feature>
<organism evidence="3 4">
    <name type="scientific">Flavobacterium cyanobacteriorum</name>
    <dbReference type="NCBI Taxonomy" id="2022802"/>
    <lineage>
        <taxon>Bacteria</taxon>
        <taxon>Pseudomonadati</taxon>
        <taxon>Bacteroidota</taxon>
        <taxon>Flavobacteriia</taxon>
        <taxon>Flavobacteriales</taxon>
        <taxon>Flavobacteriaceae</taxon>
        <taxon>Flavobacterium</taxon>
    </lineage>
</organism>
<dbReference type="PANTHER" id="PTHR28008">
    <property type="entry name" value="DOMAIN PROTEIN, PUTATIVE (AFU_ORTHOLOGUE AFUA_3G10980)-RELATED"/>
    <property type="match status" value="1"/>
</dbReference>
<evidence type="ECO:0000259" key="2">
    <source>
        <dbReference type="Pfam" id="PF04892"/>
    </source>
</evidence>
<evidence type="ECO:0000256" key="1">
    <source>
        <dbReference type="SAM" id="Phobius"/>
    </source>
</evidence>
<comment type="caution">
    <text evidence="3">The sequence shown here is derived from an EMBL/GenBank/DDBJ whole genome shotgun (WGS) entry which is preliminary data.</text>
</comment>
<keyword evidence="1" id="KW-1133">Transmembrane helix</keyword>
<dbReference type="Pfam" id="PF04892">
    <property type="entry name" value="VanZ"/>
    <property type="match status" value="1"/>
</dbReference>
<dbReference type="NCBIfam" id="NF037970">
    <property type="entry name" value="vanZ_1"/>
    <property type="match status" value="1"/>
</dbReference>
<protein>
    <recommendedName>
        <fullName evidence="2">VanZ-like domain-containing protein</fullName>
    </recommendedName>
</protein>
<dbReference type="EMBL" id="NOXV01000230">
    <property type="protein sequence ID" value="OYQ38183.1"/>
    <property type="molecule type" value="Genomic_DNA"/>
</dbReference>
<keyword evidence="4" id="KW-1185">Reference proteome</keyword>
<accession>A0A255Z9E6</accession>
<reference evidence="3 4" key="1">
    <citation type="submission" date="2017-07" db="EMBL/GenBank/DDBJ databases">
        <title>Flavobacterium cyanobacteriorum sp. nov., isolated from cyanobacterial aggregates in a eutrophic lake.</title>
        <authorList>
            <person name="Cai H."/>
        </authorList>
    </citation>
    <scope>NUCLEOTIDE SEQUENCE [LARGE SCALE GENOMIC DNA]</scope>
    <source>
        <strain evidence="3 4">TH021</strain>
    </source>
</reference>